<dbReference type="EMBL" id="WHVB01000077">
    <property type="protein sequence ID" value="KAF8463195.1"/>
    <property type="molecule type" value="Genomic_DNA"/>
</dbReference>
<evidence type="ECO:0000313" key="2">
    <source>
        <dbReference type="EMBL" id="KAF8463195.1"/>
    </source>
</evidence>
<dbReference type="InterPro" id="IPR031350">
    <property type="entry name" value="Goodbye_dom"/>
</dbReference>
<organism evidence="2 3">
    <name type="scientific">Russula ochroleuca</name>
    <dbReference type="NCBI Taxonomy" id="152965"/>
    <lineage>
        <taxon>Eukaryota</taxon>
        <taxon>Fungi</taxon>
        <taxon>Dikarya</taxon>
        <taxon>Basidiomycota</taxon>
        <taxon>Agaricomycotina</taxon>
        <taxon>Agaricomycetes</taxon>
        <taxon>Russulales</taxon>
        <taxon>Russulaceae</taxon>
        <taxon>Russula</taxon>
    </lineage>
</organism>
<dbReference type="Pfam" id="PF17109">
    <property type="entry name" value="Goodbye"/>
    <property type="match status" value="1"/>
</dbReference>
<accession>A0A9P5MPV4</accession>
<name>A0A9P5MPV4_9AGAM</name>
<reference evidence="2" key="2">
    <citation type="journal article" date="2020" name="Nat. Commun.">
        <title>Large-scale genome sequencing of mycorrhizal fungi provides insights into the early evolution of symbiotic traits.</title>
        <authorList>
            <person name="Miyauchi S."/>
            <person name="Kiss E."/>
            <person name="Kuo A."/>
            <person name="Drula E."/>
            <person name="Kohler A."/>
            <person name="Sanchez-Garcia M."/>
            <person name="Morin E."/>
            <person name="Andreopoulos B."/>
            <person name="Barry K.W."/>
            <person name="Bonito G."/>
            <person name="Buee M."/>
            <person name="Carver A."/>
            <person name="Chen C."/>
            <person name="Cichocki N."/>
            <person name="Clum A."/>
            <person name="Culley D."/>
            <person name="Crous P.W."/>
            <person name="Fauchery L."/>
            <person name="Girlanda M."/>
            <person name="Hayes R.D."/>
            <person name="Keri Z."/>
            <person name="LaButti K."/>
            <person name="Lipzen A."/>
            <person name="Lombard V."/>
            <person name="Magnuson J."/>
            <person name="Maillard F."/>
            <person name="Murat C."/>
            <person name="Nolan M."/>
            <person name="Ohm R.A."/>
            <person name="Pangilinan J."/>
            <person name="Pereira M.F."/>
            <person name="Perotto S."/>
            <person name="Peter M."/>
            <person name="Pfister S."/>
            <person name="Riley R."/>
            <person name="Sitrit Y."/>
            <person name="Stielow J.B."/>
            <person name="Szollosi G."/>
            <person name="Zifcakova L."/>
            <person name="Stursova M."/>
            <person name="Spatafora J.W."/>
            <person name="Tedersoo L."/>
            <person name="Vaario L.M."/>
            <person name="Yamada A."/>
            <person name="Yan M."/>
            <person name="Wang P."/>
            <person name="Xu J."/>
            <person name="Bruns T."/>
            <person name="Baldrian P."/>
            <person name="Vilgalys R."/>
            <person name="Dunand C."/>
            <person name="Henrissat B."/>
            <person name="Grigoriev I.V."/>
            <person name="Hibbett D."/>
            <person name="Nagy L.G."/>
            <person name="Martin F.M."/>
        </authorList>
    </citation>
    <scope>NUCLEOTIDE SEQUENCE</scope>
    <source>
        <strain evidence="2">Prilba</strain>
    </source>
</reference>
<reference evidence="2" key="1">
    <citation type="submission" date="2019-10" db="EMBL/GenBank/DDBJ databases">
        <authorList>
            <consortium name="DOE Joint Genome Institute"/>
            <person name="Kuo A."/>
            <person name="Miyauchi S."/>
            <person name="Kiss E."/>
            <person name="Drula E."/>
            <person name="Kohler A."/>
            <person name="Sanchez-Garcia M."/>
            <person name="Andreopoulos B."/>
            <person name="Barry K.W."/>
            <person name="Bonito G."/>
            <person name="Buee M."/>
            <person name="Carver A."/>
            <person name="Chen C."/>
            <person name="Cichocki N."/>
            <person name="Clum A."/>
            <person name="Culley D."/>
            <person name="Crous P.W."/>
            <person name="Fauchery L."/>
            <person name="Girlanda M."/>
            <person name="Hayes R."/>
            <person name="Keri Z."/>
            <person name="LaButti K."/>
            <person name="Lipzen A."/>
            <person name="Lombard V."/>
            <person name="Magnuson J."/>
            <person name="Maillard F."/>
            <person name="Morin E."/>
            <person name="Murat C."/>
            <person name="Nolan M."/>
            <person name="Ohm R."/>
            <person name="Pangilinan J."/>
            <person name="Pereira M."/>
            <person name="Perotto S."/>
            <person name="Peter M."/>
            <person name="Riley R."/>
            <person name="Sitrit Y."/>
            <person name="Stielow B."/>
            <person name="Szollosi G."/>
            <person name="Zifcakova L."/>
            <person name="Stursova M."/>
            <person name="Spatafora J.W."/>
            <person name="Tedersoo L."/>
            <person name="Vaario L.-M."/>
            <person name="Yamada A."/>
            <person name="Yan M."/>
            <person name="Wang P."/>
            <person name="Xu J."/>
            <person name="Bruns T."/>
            <person name="Baldrian P."/>
            <person name="Vilgalys R."/>
            <person name="Henrissat B."/>
            <person name="Grigoriev I.V."/>
            <person name="Hibbett D."/>
            <person name="Nagy L.G."/>
            <person name="Martin F.M."/>
        </authorList>
    </citation>
    <scope>NUCLEOTIDE SEQUENCE</scope>
    <source>
        <strain evidence="2">Prilba</strain>
    </source>
</reference>
<evidence type="ECO:0000313" key="3">
    <source>
        <dbReference type="Proteomes" id="UP000759537"/>
    </source>
</evidence>
<proteinExistence type="predicted"/>
<sequence>MSQTQPNASSSDVQSVLTAALEAYEETTNIKLLTHPLAAQIQSCDSPTATLSVLRDLMQQFDQRHRSDQGLTNWLNATMKVLYTFSATLGQGVSVALSPANMVFSGLGVLLLVAKDANNSQHAVIDIINDIEGSFKHLESYTEVPPTAVMTNAMVKITTKLLSILAITTKEIKQDRSKKLMAKLLWSRTVLPLSHMNTLMMEVVQMAIVETSKVTK</sequence>
<dbReference type="OrthoDB" id="7464126at2759"/>
<evidence type="ECO:0000259" key="1">
    <source>
        <dbReference type="Pfam" id="PF17109"/>
    </source>
</evidence>
<dbReference type="Proteomes" id="UP000759537">
    <property type="component" value="Unassembled WGS sequence"/>
</dbReference>
<protein>
    <recommendedName>
        <fullName evidence="1">Fungal STAND N-terminal Goodbye domain-containing protein</fullName>
    </recommendedName>
</protein>
<comment type="caution">
    <text evidence="2">The sequence shown here is derived from an EMBL/GenBank/DDBJ whole genome shotgun (WGS) entry which is preliminary data.</text>
</comment>
<gene>
    <name evidence="2" type="ORF">DFH94DRAFT_454577</name>
</gene>
<dbReference type="AlphaFoldDB" id="A0A9P5MPV4"/>
<keyword evidence="3" id="KW-1185">Reference proteome</keyword>
<feature type="domain" description="Fungal STAND N-terminal Goodbye" evidence="1">
    <location>
        <begin position="19"/>
        <end position="141"/>
    </location>
</feature>